<evidence type="ECO:0000313" key="2">
    <source>
        <dbReference type="EMBL" id="CAI2369194.1"/>
    </source>
</evidence>
<name>A0AAD1UI45_EUPCR</name>
<keyword evidence="1" id="KW-0472">Membrane</keyword>
<comment type="caution">
    <text evidence="2">The sequence shown here is derived from an EMBL/GenBank/DDBJ whole genome shotgun (WGS) entry which is preliminary data.</text>
</comment>
<organism evidence="2 3">
    <name type="scientific">Euplotes crassus</name>
    <dbReference type="NCBI Taxonomy" id="5936"/>
    <lineage>
        <taxon>Eukaryota</taxon>
        <taxon>Sar</taxon>
        <taxon>Alveolata</taxon>
        <taxon>Ciliophora</taxon>
        <taxon>Intramacronucleata</taxon>
        <taxon>Spirotrichea</taxon>
        <taxon>Hypotrichia</taxon>
        <taxon>Euplotida</taxon>
        <taxon>Euplotidae</taxon>
        <taxon>Moneuplotes</taxon>
    </lineage>
</organism>
<gene>
    <name evidence="2" type="ORF">ECRASSUSDP1_LOCUS10492</name>
</gene>
<evidence type="ECO:0000313" key="3">
    <source>
        <dbReference type="Proteomes" id="UP001295684"/>
    </source>
</evidence>
<reference evidence="2" key="1">
    <citation type="submission" date="2023-07" db="EMBL/GenBank/DDBJ databases">
        <authorList>
            <consortium name="AG Swart"/>
            <person name="Singh M."/>
            <person name="Singh A."/>
            <person name="Seah K."/>
            <person name="Emmerich C."/>
        </authorList>
    </citation>
    <scope>NUCLEOTIDE SEQUENCE</scope>
    <source>
        <strain evidence="2">DP1</strain>
    </source>
</reference>
<proteinExistence type="predicted"/>
<feature type="transmembrane region" description="Helical" evidence="1">
    <location>
        <begin position="64"/>
        <end position="88"/>
    </location>
</feature>
<keyword evidence="1" id="KW-1133">Transmembrane helix</keyword>
<sequence length="112" mass="13151">MKLCNNAQRLCWCVHFISSSDSICVKNSILHADFEDLVREAVLIVVLRITIRCNTADAYLKRRIIYLGTFVRFFVVNFCICFFNFYAISLEYIRKCFTKIFRNILNALANSF</sequence>
<accession>A0AAD1UI45</accession>
<dbReference type="AlphaFoldDB" id="A0AAD1UI45"/>
<dbReference type="EMBL" id="CAMPGE010010342">
    <property type="protein sequence ID" value="CAI2369194.1"/>
    <property type="molecule type" value="Genomic_DNA"/>
</dbReference>
<keyword evidence="1" id="KW-0812">Transmembrane</keyword>
<dbReference type="Proteomes" id="UP001295684">
    <property type="component" value="Unassembled WGS sequence"/>
</dbReference>
<protein>
    <submittedName>
        <fullName evidence="2">Uncharacterized protein</fullName>
    </submittedName>
</protein>
<keyword evidence="3" id="KW-1185">Reference proteome</keyword>
<evidence type="ECO:0000256" key="1">
    <source>
        <dbReference type="SAM" id="Phobius"/>
    </source>
</evidence>